<evidence type="ECO:0000256" key="8">
    <source>
        <dbReference type="ARBA" id="ARBA00022827"/>
    </source>
</evidence>
<dbReference type="InterPro" id="IPR006050">
    <property type="entry name" value="DNA_photolyase_N"/>
</dbReference>
<dbReference type="EC" id="4.1.99.3" evidence="4"/>
<keyword evidence="6" id="KW-0285">Flavoprotein</keyword>
<evidence type="ECO:0000256" key="2">
    <source>
        <dbReference type="ARBA" id="ARBA00001974"/>
    </source>
</evidence>
<organism evidence="15 16">
    <name type="scientific">Candidatus Kutchimonas denitrificans</name>
    <dbReference type="NCBI Taxonomy" id="3056748"/>
    <lineage>
        <taxon>Bacteria</taxon>
        <taxon>Pseudomonadati</taxon>
        <taxon>Gemmatimonadota</taxon>
        <taxon>Gemmatimonadia</taxon>
        <taxon>Candidatus Palauibacterales</taxon>
        <taxon>Candidatus Palauibacteraceae</taxon>
        <taxon>Candidatus Kutchimonas</taxon>
    </lineage>
</organism>
<evidence type="ECO:0000256" key="12">
    <source>
        <dbReference type="ARBA" id="ARBA00031671"/>
    </source>
</evidence>
<comment type="catalytic activity">
    <reaction evidence="13">
        <text>cyclobutadipyrimidine (in DNA) = 2 pyrimidine residues (in DNA).</text>
        <dbReference type="EC" id="4.1.99.3"/>
    </reaction>
</comment>
<dbReference type="SUPFAM" id="SSF48173">
    <property type="entry name" value="Cryptochrome/photolyase FAD-binding domain"/>
    <property type="match status" value="1"/>
</dbReference>
<keyword evidence="7" id="KW-0227">DNA damage</keyword>
<dbReference type="Proteomes" id="UP000702544">
    <property type="component" value="Unassembled WGS sequence"/>
</dbReference>
<dbReference type="Gene3D" id="1.10.579.10">
    <property type="entry name" value="DNA Cyclobutane Dipyrimidine Photolyase, subunit A, domain 3"/>
    <property type="match status" value="1"/>
</dbReference>
<keyword evidence="10" id="KW-0234">DNA repair</keyword>
<evidence type="ECO:0000256" key="9">
    <source>
        <dbReference type="ARBA" id="ARBA00023125"/>
    </source>
</evidence>
<dbReference type="GO" id="GO:0003904">
    <property type="term" value="F:deoxyribodipyrimidine photo-lyase activity"/>
    <property type="evidence" value="ECO:0007669"/>
    <property type="project" value="UniProtKB-EC"/>
</dbReference>
<accession>A0AAE4Z622</accession>
<comment type="cofactor">
    <cofactor evidence="1">
        <name>(6R)-5,10-methylene-5,6,7,8-tetrahydrofolate</name>
        <dbReference type="ChEBI" id="CHEBI:15636"/>
    </cofactor>
</comment>
<proteinExistence type="inferred from homology"/>
<dbReference type="Gene3D" id="3.40.50.620">
    <property type="entry name" value="HUPs"/>
    <property type="match status" value="1"/>
</dbReference>
<reference evidence="15 16" key="1">
    <citation type="submission" date="2020-01" db="EMBL/GenBank/DDBJ databases">
        <title>Genomes assembled from Gulf of Kutch pelagic sediment metagenomes.</title>
        <authorList>
            <person name="Chandrashekar M."/>
            <person name="Mahajan M.S."/>
            <person name="Dave K.J."/>
            <person name="Vatsa P."/>
            <person name="Nathani N.M."/>
        </authorList>
    </citation>
    <scope>NUCLEOTIDE SEQUENCE [LARGE SCALE GENOMIC DNA]</scope>
    <source>
        <strain evidence="15">KS3-K002</strain>
    </source>
</reference>
<evidence type="ECO:0000313" key="16">
    <source>
        <dbReference type="Proteomes" id="UP000702544"/>
    </source>
</evidence>
<evidence type="ECO:0000259" key="14">
    <source>
        <dbReference type="PROSITE" id="PS51645"/>
    </source>
</evidence>
<protein>
    <recommendedName>
        <fullName evidence="5">Deoxyribodipyrimidine photo-lyase</fullName>
        <ecNumber evidence="4">4.1.99.3</ecNumber>
    </recommendedName>
    <alternativeName>
        <fullName evidence="12">DNA photolyase</fullName>
    </alternativeName>
</protein>
<dbReference type="PANTHER" id="PTHR10211">
    <property type="entry name" value="DEOXYRIBODIPYRIMIDINE PHOTOLYASE"/>
    <property type="match status" value="1"/>
</dbReference>
<evidence type="ECO:0000256" key="5">
    <source>
        <dbReference type="ARBA" id="ARBA00014046"/>
    </source>
</evidence>
<dbReference type="InterPro" id="IPR036155">
    <property type="entry name" value="Crypto/Photolyase_N_sf"/>
</dbReference>
<dbReference type="GO" id="GO:0003677">
    <property type="term" value="F:DNA binding"/>
    <property type="evidence" value="ECO:0007669"/>
    <property type="project" value="UniProtKB-KW"/>
</dbReference>
<feature type="domain" description="Photolyase/cryptochrome alpha/beta" evidence="14">
    <location>
        <begin position="22"/>
        <end position="154"/>
    </location>
</feature>
<name>A0AAE4Z622_9BACT</name>
<evidence type="ECO:0000256" key="4">
    <source>
        <dbReference type="ARBA" id="ARBA00013149"/>
    </source>
</evidence>
<comment type="cofactor">
    <cofactor evidence="2">
        <name>FAD</name>
        <dbReference type="ChEBI" id="CHEBI:57692"/>
    </cofactor>
</comment>
<dbReference type="EMBL" id="JAACAK010000041">
    <property type="protein sequence ID" value="NIR74424.1"/>
    <property type="molecule type" value="Genomic_DNA"/>
</dbReference>
<dbReference type="PROSITE" id="PS51645">
    <property type="entry name" value="PHR_CRY_ALPHA_BETA"/>
    <property type="match status" value="1"/>
</dbReference>
<evidence type="ECO:0000256" key="11">
    <source>
        <dbReference type="ARBA" id="ARBA00023239"/>
    </source>
</evidence>
<evidence type="ECO:0000256" key="13">
    <source>
        <dbReference type="ARBA" id="ARBA00033999"/>
    </source>
</evidence>
<gene>
    <name evidence="15" type="ORF">GWO12_04850</name>
</gene>
<keyword evidence="11" id="KW-0456">Lyase</keyword>
<keyword evidence="9" id="KW-0238">DNA-binding</keyword>
<comment type="caution">
    <text evidence="15">The sequence shown here is derived from an EMBL/GenBank/DDBJ whole genome shotgun (WGS) entry which is preliminary data.</text>
</comment>
<comment type="similarity">
    <text evidence="3">Belongs to the DNA photolyase class-2 family.</text>
</comment>
<evidence type="ECO:0000256" key="10">
    <source>
        <dbReference type="ARBA" id="ARBA00023204"/>
    </source>
</evidence>
<evidence type="ECO:0000256" key="6">
    <source>
        <dbReference type="ARBA" id="ARBA00022630"/>
    </source>
</evidence>
<dbReference type="FunFam" id="1.10.579.10:FF:000002">
    <property type="entry name" value="Deoxyribodipyrimidine photolyase"/>
    <property type="match status" value="1"/>
</dbReference>
<dbReference type="InterPro" id="IPR052219">
    <property type="entry name" value="Photolyase_Class-2"/>
</dbReference>
<sequence length="486" mass="55612">MDQVPDERVRDCNGAPVRADGSYVLYWMTAFRRTRWNFSLQRAVELSRELGQPLLVLEALRCGYPWASDRLHRFVMEGMRDNARQLDGSTVRYYAYLEDARGAGSGLLEALASRAAAVVTDDYPAFFLPRMVAAAGERLDVRLEKVDSNGLIPIRSVEKVYESAYAFRRYIQKHLRPYLSSFPAPYPLLGGLPGQAEVPAEVSKRWPDATPQLLDDSIDTSSFPIDHDVAPVEISGGADAADAALRRFLDSRLSDYGELRNHPDERVTSELSPYLHFGHIASHQVFSELMETEEWDVDGLSDDASGKRSGWWGVGESAEGFLDQLVTWRELGFNMCVGREDYDSYGSLPDWARETLEEHEKDEREHIYSLPEFAEARTHDEVWNAAQNQLLREGQLHNYMRMVWGKKILEWSPSPRDALEVMIELNNRYALDGRDPNSYSGIFWCLGRYDRPWGPERPIFGKVRYMSSENTVRKLRVSEYLEKYAP</sequence>
<dbReference type="AlphaFoldDB" id="A0AAE4Z622"/>
<dbReference type="SUPFAM" id="SSF52425">
    <property type="entry name" value="Cryptochrome/photolyase, N-terminal domain"/>
    <property type="match status" value="1"/>
</dbReference>
<evidence type="ECO:0000313" key="15">
    <source>
        <dbReference type="EMBL" id="NIR74424.1"/>
    </source>
</evidence>
<evidence type="ECO:0000256" key="1">
    <source>
        <dbReference type="ARBA" id="ARBA00001932"/>
    </source>
</evidence>
<keyword evidence="8" id="KW-0274">FAD</keyword>
<dbReference type="Gene3D" id="1.25.40.80">
    <property type="match status" value="1"/>
</dbReference>
<evidence type="ECO:0000256" key="7">
    <source>
        <dbReference type="ARBA" id="ARBA00022763"/>
    </source>
</evidence>
<dbReference type="InterPro" id="IPR036134">
    <property type="entry name" value="Crypto/Photolyase_FAD-like_sf"/>
</dbReference>
<dbReference type="PANTHER" id="PTHR10211:SF0">
    <property type="entry name" value="DEOXYRIBODIPYRIMIDINE PHOTO-LYASE"/>
    <property type="match status" value="1"/>
</dbReference>
<dbReference type="GO" id="GO:0000719">
    <property type="term" value="P:photoreactive repair"/>
    <property type="evidence" value="ECO:0007669"/>
    <property type="project" value="TreeGrafter"/>
</dbReference>
<evidence type="ECO:0000256" key="3">
    <source>
        <dbReference type="ARBA" id="ARBA00006409"/>
    </source>
</evidence>
<dbReference type="InterPro" id="IPR014729">
    <property type="entry name" value="Rossmann-like_a/b/a_fold"/>
</dbReference>